<dbReference type="PANTHER" id="PTHR40787">
    <property type="entry name" value="SECRETED PROTEIN"/>
    <property type="match status" value="1"/>
</dbReference>
<feature type="chain" id="PRO_5004934165" description="Sec39 domain-containing protein" evidence="6">
    <location>
        <begin position="23"/>
        <end position="907"/>
    </location>
</feature>
<evidence type="ECO:0000259" key="7">
    <source>
        <dbReference type="Pfam" id="PF08314"/>
    </source>
</evidence>
<dbReference type="HOGENOM" id="CLU_006056_0_0_1"/>
<dbReference type="EMBL" id="AMGY01000001">
    <property type="protein sequence ID" value="EXJ92449.1"/>
    <property type="molecule type" value="Genomic_DNA"/>
</dbReference>
<feature type="region of interest" description="Disordered" evidence="5">
    <location>
        <begin position="74"/>
        <end position="96"/>
    </location>
</feature>
<evidence type="ECO:0000313" key="9">
    <source>
        <dbReference type="Proteomes" id="UP000019478"/>
    </source>
</evidence>
<keyword evidence="4" id="KW-0653">Protein transport</keyword>
<reference evidence="8 9" key="1">
    <citation type="submission" date="2013-03" db="EMBL/GenBank/DDBJ databases">
        <title>The Genome Sequence of Capronia epimyces CBS 606.96.</title>
        <authorList>
            <consortium name="The Broad Institute Genomics Platform"/>
            <person name="Cuomo C."/>
            <person name="de Hoog S."/>
            <person name="Gorbushina A."/>
            <person name="Walker B."/>
            <person name="Young S.K."/>
            <person name="Zeng Q."/>
            <person name="Gargeya S."/>
            <person name="Fitzgerald M."/>
            <person name="Haas B."/>
            <person name="Abouelleil A."/>
            <person name="Allen A.W."/>
            <person name="Alvarado L."/>
            <person name="Arachchi H.M."/>
            <person name="Berlin A.M."/>
            <person name="Chapman S.B."/>
            <person name="Gainer-Dewar J."/>
            <person name="Goldberg J."/>
            <person name="Griggs A."/>
            <person name="Gujja S."/>
            <person name="Hansen M."/>
            <person name="Howarth C."/>
            <person name="Imamovic A."/>
            <person name="Ireland A."/>
            <person name="Larimer J."/>
            <person name="McCowan C."/>
            <person name="Murphy C."/>
            <person name="Pearson M."/>
            <person name="Poon T.W."/>
            <person name="Priest M."/>
            <person name="Roberts A."/>
            <person name="Saif S."/>
            <person name="Shea T."/>
            <person name="Sisk P."/>
            <person name="Sykes S."/>
            <person name="Wortman J."/>
            <person name="Nusbaum C."/>
            <person name="Birren B."/>
        </authorList>
    </citation>
    <scope>NUCLEOTIDE SEQUENCE [LARGE SCALE GENOMIC DNA]</scope>
    <source>
        <strain evidence="8 9">CBS 606.96</strain>
    </source>
</reference>
<evidence type="ECO:0000256" key="3">
    <source>
        <dbReference type="ARBA" id="ARBA00022824"/>
    </source>
</evidence>
<dbReference type="Pfam" id="PF08314">
    <property type="entry name" value="Sec39"/>
    <property type="match status" value="1"/>
</dbReference>
<comment type="subcellular location">
    <subcellularLocation>
        <location evidence="1">Endoplasmic reticulum</location>
    </subcellularLocation>
</comment>
<keyword evidence="2" id="KW-0813">Transport</keyword>
<dbReference type="GO" id="GO:0006890">
    <property type="term" value="P:retrograde vesicle-mediated transport, Golgi to endoplasmic reticulum"/>
    <property type="evidence" value="ECO:0007669"/>
    <property type="project" value="InterPro"/>
</dbReference>
<keyword evidence="9" id="KW-1185">Reference proteome</keyword>
<dbReference type="GeneID" id="19165139"/>
<keyword evidence="3" id="KW-0256">Endoplasmic reticulum</keyword>
<keyword evidence="6" id="KW-0732">Signal</keyword>
<feature type="domain" description="Sec39" evidence="7">
    <location>
        <begin position="13"/>
        <end position="763"/>
    </location>
</feature>
<accession>W9ZD63</accession>
<feature type="compositionally biased region" description="Polar residues" evidence="5">
    <location>
        <begin position="852"/>
        <end position="866"/>
    </location>
</feature>
<dbReference type="OrthoDB" id="342024at2759"/>
<dbReference type="RefSeq" id="XP_007729339.1">
    <property type="nucleotide sequence ID" value="XM_007731149.1"/>
</dbReference>
<evidence type="ECO:0000256" key="6">
    <source>
        <dbReference type="SAM" id="SignalP"/>
    </source>
</evidence>
<feature type="region of interest" description="Disordered" evidence="5">
    <location>
        <begin position="844"/>
        <end position="871"/>
    </location>
</feature>
<feature type="signal peptide" evidence="6">
    <location>
        <begin position="1"/>
        <end position="22"/>
    </location>
</feature>
<evidence type="ECO:0000256" key="2">
    <source>
        <dbReference type="ARBA" id="ARBA00022448"/>
    </source>
</evidence>
<dbReference type="PANTHER" id="PTHR40787:SF3">
    <property type="entry name" value="PROTEIN TRANSPORT PROTEIN SEC39"/>
    <property type="match status" value="1"/>
</dbReference>
<organism evidence="8 9">
    <name type="scientific">Capronia epimyces CBS 606.96</name>
    <dbReference type="NCBI Taxonomy" id="1182542"/>
    <lineage>
        <taxon>Eukaryota</taxon>
        <taxon>Fungi</taxon>
        <taxon>Dikarya</taxon>
        <taxon>Ascomycota</taxon>
        <taxon>Pezizomycotina</taxon>
        <taxon>Eurotiomycetes</taxon>
        <taxon>Chaetothyriomycetidae</taxon>
        <taxon>Chaetothyriales</taxon>
        <taxon>Herpotrichiellaceae</taxon>
        <taxon>Capronia</taxon>
    </lineage>
</organism>
<evidence type="ECO:0000256" key="5">
    <source>
        <dbReference type="SAM" id="MobiDB-lite"/>
    </source>
</evidence>
<dbReference type="eggNOG" id="ENOG502R87S">
    <property type="taxonomic scope" value="Eukaryota"/>
</dbReference>
<dbReference type="Proteomes" id="UP000019478">
    <property type="component" value="Unassembled WGS sequence"/>
</dbReference>
<proteinExistence type="predicted"/>
<dbReference type="InterPro" id="IPR013244">
    <property type="entry name" value="Sec39_domain"/>
</dbReference>
<evidence type="ECO:0000313" key="8">
    <source>
        <dbReference type="EMBL" id="EXJ92449.1"/>
    </source>
</evidence>
<dbReference type="AlphaFoldDB" id="W9ZD63"/>
<protein>
    <recommendedName>
        <fullName evidence="7">Sec39 domain-containing protein</fullName>
    </recommendedName>
</protein>
<evidence type="ECO:0000256" key="4">
    <source>
        <dbReference type="ARBA" id="ARBA00022927"/>
    </source>
</evidence>
<gene>
    <name evidence="8" type="ORF">A1O3_01000</name>
</gene>
<feature type="compositionally biased region" description="Acidic residues" evidence="5">
    <location>
        <begin position="78"/>
        <end position="90"/>
    </location>
</feature>
<sequence>MATLHTLTGAHIVLLAVQLASEGDLKGLQRVVRGRRDVLSDTLIYRLLLSFYPAEVSEQSDLVKFLKSLRNLPPDSADNAETDTDTDTDEKIDPSLSHLPKKEAFDQCRALRLRHIPEHASIDTNSTLANFIIEWAKGLELISGATQPPLHFVEQFLDDDEDLRLWYETYLVPVVRLQYEFYPENEKVVGVQELETLSGAEGVQTLLQYAERQNAASAIVRDLDYVVAPWVRGAHRAKRRKVQRPGGLVTAENASWEAVNEWLVASSLVDFSVAASVFIQWNGPVQDPQPTDEGVTRFAQIGLAIIYGCSKVSPETQSMSRQVLDKAARSAGLKPPDFSRSPPEVSLPPSFSKGFDEADLLQSSLSRNANPFTHVDEASVNLLVGLLYTADILLGLGQPVAITDVARICVFGSELRHEEELRRLLQHIPRMTRKAIDWRLVRRDLLWLQTWSSTRQLTSQAQQPAFLSRLSPDYVERQILDALLRASQYDIVKEVYIDTTFLPLKVPDVEDRIVAAILEAYDNASNGNKDRGGMKRAHEILRAFRPLLPQSSSLPGIDHLIRATHSLSFYQLTLQHGVPFKPVAIRVQKDPLTLVEKVLEQDAKAYTKLDDLLEIGRNLVRAYLPKHGTMPDDLDPIKLRVSDAEHRITYSAVMAALAADDFHTAYAYITTRLSISPTRAIGAGFADDTSWRAAYAAGRYRPQAPPNGLKARIDSLAQRMELLSRALMLAPSGDALAGILATWRRYEEEMDGLKTQAMEEERAFDAHADASLPGAFALEDRDADAAETTRVMARRSGPGTATGPSYEEEAPMGLFDVARGAAAAFRKSAIFPLGPSGLQDLKIREAAPPPNGQSWEETAPAQSTASGKVRKRDMVTNMVTSGLVSGMGWVLGAQPQDRVDRSTESFD</sequence>
<dbReference type="GO" id="GO:0015031">
    <property type="term" value="P:protein transport"/>
    <property type="evidence" value="ECO:0007669"/>
    <property type="project" value="UniProtKB-KW"/>
</dbReference>
<evidence type="ECO:0000256" key="1">
    <source>
        <dbReference type="ARBA" id="ARBA00004240"/>
    </source>
</evidence>
<comment type="caution">
    <text evidence="8">The sequence shown here is derived from an EMBL/GenBank/DDBJ whole genome shotgun (WGS) entry which is preliminary data.</text>
</comment>
<name>W9ZD63_9EURO</name>
<dbReference type="GO" id="GO:0005783">
    <property type="term" value="C:endoplasmic reticulum"/>
    <property type="evidence" value="ECO:0007669"/>
    <property type="project" value="UniProtKB-SubCell"/>
</dbReference>